<keyword evidence="5" id="KW-0472">Membrane</keyword>
<proteinExistence type="predicted"/>
<reference evidence="7" key="1">
    <citation type="journal article" date="2014" name="Front. Microbiol.">
        <title>High frequency of phylogenetically diverse reductive dehalogenase-homologous genes in deep subseafloor sedimentary metagenomes.</title>
        <authorList>
            <person name="Kawai M."/>
            <person name="Futagami T."/>
            <person name="Toyoda A."/>
            <person name="Takaki Y."/>
            <person name="Nishi S."/>
            <person name="Hori S."/>
            <person name="Arai W."/>
            <person name="Tsubouchi T."/>
            <person name="Morono Y."/>
            <person name="Uchiyama I."/>
            <person name="Ito T."/>
            <person name="Fujiyama A."/>
            <person name="Inagaki F."/>
            <person name="Takami H."/>
        </authorList>
    </citation>
    <scope>NUCLEOTIDE SEQUENCE</scope>
    <source>
        <strain evidence="7">Expedition CK06-06</strain>
    </source>
</reference>
<keyword evidence="2" id="KW-1003">Cell membrane</keyword>
<evidence type="ECO:0000313" key="7">
    <source>
        <dbReference type="EMBL" id="GAH65511.1"/>
    </source>
</evidence>
<organism evidence="7">
    <name type="scientific">marine sediment metagenome</name>
    <dbReference type="NCBI Taxonomy" id="412755"/>
    <lineage>
        <taxon>unclassified sequences</taxon>
        <taxon>metagenomes</taxon>
        <taxon>ecological metagenomes</taxon>
    </lineage>
</organism>
<evidence type="ECO:0000256" key="1">
    <source>
        <dbReference type="ARBA" id="ARBA00004651"/>
    </source>
</evidence>
<accession>X1H5T7</accession>
<gene>
    <name evidence="7" type="ORF">S03H2_50466</name>
</gene>
<evidence type="ECO:0000256" key="2">
    <source>
        <dbReference type="ARBA" id="ARBA00022475"/>
    </source>
</evidence>
<feature type="domain" description="RDD" evidence="6">
    <location>
        <begin position="2"/>
        <end position="119"/>
    </location>
</feature>
<comment type="caution">
    <text evidence="7">The sequence shown here is derived from an EMBL/GenBank/DDBJ whole genome shotgun (WGS) entry which is preliminary data.</text>
</comment>
<dbReference type="PANTHER" id="PTHR36115:SF4">
    <property type="entry name" value="MEMBRANE PROTEIN"/>
    <property type="match status" value="1"/>
</dbReference>
<dbReference type="Pfam" id="PF06271">
    <property type="entry name" value="RDD"/>
    <property type="match status" value="1"/>
</dbReference>
<evidence type="ECO:0000256" key="4">
    <source>
        <dbReference type="ARBA" id="ARBA00022989"/>
    </source>
</evidence>
<dbReference type="GO" id="GO:0005886">
    <property type="term" value="C:plasma membrane"/>
    <property type="evidence" value="ECO:0007669"/>
    <property type="project" value="UniProtKB-SubCell"/>
</dbReference>
<name>X1H5T7_9ZZZZ</name>
<dbReference type="PANTHER" id="PTHR36115">
    <property type="entry name" value="PROLINE-RICH ANTIGEN HOMOLOG-RELATED"/>
    <property type="match status" value="1"/>
</dbReference>
<dbReference type="InterPro" id="IPR010432">
    <property type="entry name" value="RDD"/>
</dbReference>
<protein>
    <recommendedName>
        <fullName evidence="6">RDD domain-containing protein</fullName>
    </recommendedName>
</protein>
<evidence type="ECO:0000256" key="3">
    <source>
        <dbReference type="ARBA" id="ARBA00022692"/>
    </source>
</evidence>
<evidence type="ECO:0000259" key="6">
    <source>
        <dbReference type="Pfam" id="PF06271"/>
    </source>
</evidence>
<dbReference type="AlphaFoldDB" id="X1H5T7"/>
<sequence>MYNVYFNARFGGTPGKLAVSIRIAKPNGMRIGWPEAWKRSAVDLVFAFLVLVVQVWALLHVDPEHYSSLGWLKRAELLQGHQPPWFNSVTTLQQVWIWSEVVVLLFNKRKRAIHDFIAGTVVIKKEFAEQDDGQLSSGSALTDEVSS</sequence>
<keyword evidence="4" id="KW-1133">Transmembrane helix</keyword>
<keyword evidence="3" id="KW-0812">Transmembrane</keyword>
<dbReference type="EMBL" id="BARU01031954">
    <property type="protein sequence ID" value="GAH65511.1"/>
    <property type="molecule type" value="Genomic_DNA"/>
</dbReference>
<comment type="subcellular location">
    <subcellularLocation>
        <location evidence="1">Cell membrane</location>
        <topology evidence="1">Multi-pass membrane protein</topology>
    </subcellularLocation>
</comment>
<dbReference type="InterPro" id="IPR051791">
    <property type="entry name" value="Pra-immunoreactive"/>
</dbReference>
<evidence type="ECO:0000256" key="5">
    <source>
        <dbReference type="ARBA" id="ARBA00023136"/>
    </source>
</evidence>